<keyword evidence="5" id="KW-1185">Reference proteome</keyword>
<keyword evidence="3" id="KW-0406">Ion transport</keyword>
<accession>A0A7Y9EBK8</accession>
<evidence type="ECO:0000313" key="4">
    <source>
        <dbReference type="EMBL" id="NYD44390.1"/>
    </source>
</evidence>
<dbReference type="RefSeq" id="WP_179841975.1">
    <property type="nucleotide sequence ID" value="NZ_JACCBA010000001.1"/>
</dbReference>
<keyword evidence="2" id="KW-0813">Transport</keyword>
<sequence>MSARPQGRAGRLWLRQRVTAAEAALDLLERKLGILRDQQDELHRLAGATGEEWERRCREADRLLTRATLLGGRRVLPLSSTGERAGLTVEQTTLMGVTYPRRVVFDLPDRPAPFPSGIALAPARRACRAALEAACAHAAAAAAAAAVDAEVTATRQRVRAIERRRLPRLRAALNEIEVALEEREREDGARLRLLAGHDDRP</sequence>
<evidence type="ECO:0000256" key="2">
    <source>
        <dbReference type="ARBA" id="ARBA00022448"/>
    </source>
</evidence>
<evidence type="ECO:0000313" key="5">
    <source>
        <dbReference type="Proteomes" id="UP000529783"/>
    </source>
</evidence>
<reference evidence="4 5" key="1">
    <citation type="submission" date="2020-07" db="EMBL/GenBank/DDBJ databases">
        <title>Sequencing the genomes of 1000 actinobacteria strains.</title>
        <authorList>
            <person name="Klenk H.-P."/>
        </authorList>
    </citation>
    <scope>NUCLEOTIDE SEQUENCE [LARGE SCALE GENOMIC DNA]</scope>
    <source>
        <strain evidence="4 5">DSM 40398</strain>
    </source>
</reference>
<dbReference type="Pfam" id="PF01813">
    <property type="entry name" value="ATP-synt_D"/>
    <property type="match status" value="1"/>
</dbReference>
<proteinExistence type="inferred from homology"/>
<comment type="similarity">
    <text evidence="1">Belongs to the V-ATPase D subunit family.</text>
</comment>
<dbReference type="Proteomes" id="UP000529783">
    <property type="component" value="Unassembled WGS sequence"/>
</dbReference>
<dbReference type="AlphaFoldDB" id="A0A7Y9EBK8"/>
<dbReference type="Gene3D" id="1.10.287.3240">
    <property type="match status" value="1"/>
</dbReference>
<name>A0A7Y9EBK8_9ACTN</name>
<evidence type="ECO:0000256" key="1">
    <source>
        <dbReference type="ARBA" id="ARBA00005850"/>
    </source>
</evidence>
<evidence type="ECO:0000256" key="3">
    <source>
        <dbReference type="ARBA" id="ARBA00023065"/>
    </source>
</evidence>
<gene>
    <name evidence="4" type="ORF">BJY14_000373</name>
</gene>
<protein>
    <submittedName>
        <fullName evidence="4">V/A-type H+-transporting ATPase subunit D</fullName>
    </submittedName>
</protein>
<comment type="caution">
    <text evidence="4">The sequence shown here is derived from an EMBL/GenBank/DDBJ whole genome shotgun (WGS) entry which is preliminary data.</text>
</comment>
<dbReference type="PANTHER" id="PTHR11671">
    <property type="entry name" value="V-TYPE ATP SYNTHASE SUBUNIT D"/>
    <property type="match status" value="1"/>
</dbReference>
<dbReference type="EMBL" id="JACCBA010000001">
    <property type="protein sequence ID" value="NYD44390.1"/>
    <property type="molecule type" value="Genomic_DNA"/>
</dbReference>
<organism evidence="4 5">
    <name type="scientific">Actinomadura luteofluorescens</name>
    <dbReference type="NCBI Taxonomy" id="46163"/>
    <lineage>
        <taxon>Bacteria</taxon>
        <taxon>Bacillati</taxon>
        <taxon>Actinomycetota</taxon>
        <taxon>Actinomycetes</taxon>
        <taxon>Streptosporangiales</taxon>
        <taxon>Thermomonosporaceae</taxon>
        <taxon>Actinomadura</taxon>
    </lineage>
</organism>
<dbReference type="GO" id="GO:0046961">
    <property type="term" value="F:proton-transporting ATPase activity, rotational mechanism"/>
    <property type="evidence" value="ECO:0007669"/>
    <property type="project" value="InterPro"/>
</dbReference>
<dbReference type="InterPro" id="IPR002699">
    <property type="entry name" value="V_ATPase_D"/>
</dbReference>